<sequence length="389" mass="41360">MLSNDARFRGGHEFTDQELTLRCILEHHTDYQQQVAVRLFLTSQQFIDIVHRESLCEIIELEDMPRKIASMLKAYYRPITARALAHNNLSQLSDIGSGVQPGRITSSLLFVCSTVCAVLIVSSESYCNLYEGSIGVSSLVEMNGIGSTGATGGLTDGDSGCFQNGDMSLSGGTNLTGSHIDWRSHPVDGILDKRSKAGSDGEAEDVPSSTAVVVASPHALPGTSTGVRVSFVQPDRQVPLANRHLLFEPSSALQMLPPPSLEQDLTQRPNSLASHVMPSMALDSVTSETDHRFSELFMPRAIAPCASLESLYTSTSISSTTAATMPSPLETGVPAPLSSTVPAPTSTSVTASGSTSASTGLVFMNGRLGADPLGAQLHYRFPFGKSAQR</sequence>
<dbReference type="AlphaFoldDB" id="A0A183T733"/>
<organism evidence="4">
    <name type="scientific">Schistocephalus solidus</name>
    <name type="common">Tapeworm</name>
    <dbReference type="NCBI Taxonomy" id="70667"/>
    <lineage>
        <taxon>Eukaryota</taxon>
        <taxon>Metazoa</taxon>
        <taxon>Spiralia</taxon>
        <taxon>Lophotrochozoa</taxon>
        <taxon>Platyhelminthes</taxon>
        <taxon>Cestoda</taxon>
        <taxon>Eucestoda</taxon>
        <taxon>Diphyllobothriidea</taxon>
        <taxon>Diphyllobothriidae</taxon>
        <taxon>Schistocephalus</taxon>
    </lineage>
</organism>
<reference evidence="2 3" key="2">
    <citation type="submission" date="2018-11" db="EMBL/GenBank/DDBJ databases">
        <authorList>
            <consortium name="Pathogen Informatics"/>
        </authorList>
    </citation>
    <scope>NUCLEOTIDE SEQUENCE [LARGE SCALE GENOMIC DNA]</scope>
    <source>
        <strain evidence="2 3">NST_G2</strain>
    </source>
</reference>
<dbReference type="Proteomes" id="UP000275846">
    <property type="component" value="Unassembled WGS sequence"/>
</dbReference>
<proteinExistence type="predicted"/>
<dbReference type="EMBL" id="UYSU01037155">
    <property type="protein sequence ID" value="VDL98666.1"/>
    <property type="molecule type" value="Genomic_DNA"/>
</dbReference>
<keyword evidence="3" id="KW-1185">Reference proteome</keyword>
<evidence type="ECO:0000313" key="4">
    <source>
        <dbReference type="WBParaSite" id="SSLN_0001274201-mRNA-1"/>
    </source>
</evidence>
<evidence type="ECO:0000313" key="3">
    <source>
        <dbReference type="Proteomes" id="UP000275846"/>
    </source>
</evidence>
<dbReference type="WBParaSite" id="SSLN_0001274201-mRNA-1">
    <property type="protein sequence ID" value="SSLN_0001274201-mRNA-1"/>
    <property type="gene ID" value="SSLN_0001274201"/>
</dbReference>
<gene>
    <name evidence="2" type="ORF">SSLN_LOCUS12281</name>
</gene>
<feature type="region of interest" description="Disordered" evidence="1">
    <location>
        <begin position="321"/>
        <end position="356"/>
    </location>
</feature>
<name>A0A183T733_SCHSO</name>
<protein>
    <submittedName>
        <fullName evidence="4">RGS domain-containing protein</fullName>
    </submittedName>
</protein>
<accession>A0A183T733</accession>
<dbReference type="OrthoDB" id="10611206at2759"/>
<evidence type="ECO:0000256" key="1">
    <source>
        <dbReference type="SAM" id="MobiDB-lite"/>
    </source>
</evidence>
<reference evidence="4" key="1">
    <citation type="submission" date="2016-06" db="UniProtKB">
        <authorList>
            <consortium name="WormBaseParasite"/>
        </authorList>
    </citation>
    <scope>IDENTIFICATION</scope>
</reference>
<evidence type="ECO:0000313" key="2">
    <source>
        <dbReference type="EMBL" id="VDL98666.1"/>
    </source>
</evidence>